<keyword evidence="2" id="KW-1185">Reference proteome</keyword>
<gene>
    <name evidence="1" type="ORF">CLO192961_LOCUS44087</name>
</gene>
<comment type="caution">
    <text evidence="1">The sequence shown here is derived from an EMBL/GenBank/DDBJ whole genome shotgun (WGS) entry which is preliminary data.</text>
</comment>
<evidence type="ECO:0000313" key="1">
    <source>
        <dbReference type="EMBL" id="VUC21183.1"/>
    </source>
</evidence>
<name>A0ABY6TSM4_BIOOC</name>
<accession>A0ABY6TSM4</accession>
<dbReference type="Proteomes" id="UP000766486">
    <property type="component" value="Unassembled WGS sequence"/>
</dbReference>
<evidence type="ECO:0000313" key="2">
    <source>
        <dbReference type="Proteomes" id="UP000766486"/>
    </source>
</evidence>
<dbReference type="EMBL" id="CABFNS010000354">
    <property type="protein sequence ID" value="VUC21183.1"/>
    <property type="molecule type" value="Genomic_DNA"/>
</dbReference>
<proteinExistence type="predicted"/>
<sequence>MADQVAASHDGGADGFSSATSSLILSDREEFDLHIYASDMLLVVQSGSDDAAAARLLHLKNVREDTLAEAQAAVDSFFDQFEPLDDGHPSTVFQMFDQVHEDSEDHIARALGYVEDVHCELVEIEYNDVLYRKRPASTAGDNSNPIAEVMAACDEFLKLVRSIQAKSTDYTKGTGSKRYARIVNKGGDSNHGRLGTYARQESVKRDLGCRWDEQSYPGHVKYHVRLAQDGGWELEYKDYGISLASGNENLFIMLDKSIKKQ</sequence>
<protein>
    <submittedName>
        <fullName evidence="1">Uncharacterized protein</fullName>
    </submittedName>
</protein>
<reference evidence="1 2" key="1">
    <citation type="submission" date="2019-06" db="EMBL/GenBank/DDBJ databases">
        <authorList>
            <person name="Broberg M."/>
        </authorList>
    </citation>
    <scope>NUCLEOTIDE SEQUENCE [LARGE SCALE GENOMIC DNA]</scope>
</reference>
<organism evidence="1 2">
    <name type="scientific">Bionectria ochroleuca</name>
    <name type="common">Gliocladium roseum</name>
    <dbReference type="NCBI Taxonomy" id="29856"/>
    <lineage>
        <taxon>Eukaryota</taxon>
        <taxon>Fungi</taxon>
        <taxon>Dikarya</taxon>
        <taxon>Ascomycota</taxon>
        <taxon>Pezizomycotina</taxon>
        <taxon>Sordariomycetes</taxon>
        <taxon>Hypocreomycetidae</taxon>
        <taxon>Hypocreales</taxon>
        <taxon>Bionectriaceae</taxon>
        <taxon>Clonostachys</taxon>
    </lineage>
</organism>